<name>A0A947DGZ6_9CYAN</name>
<dbReference type="RefSeq" id="WP_215609280.1">
    <property type="nucleotide sequence ID" value="NZ_JADOES010000022.1"/>
</dbReference>
<protein>
    <submittedName>
        <fullName evidence="1">Uncharacterized protein</fullName>
    </submittedName>
</protein>
<dbReference type="EMBL" id="JADOES010000022">
    <property type="protein sequence ID" value="MBT9316214.1"/>
    <property type="molecule type" value="Genomic_DNA"/>
</dbReference>
<reference evidence="1" key="2">
    <citation type="journal article" date="2021" name="Mar. Drugs">
        <title>Genome Reduction and Secondary Metabolism of the Marine Sponge-Associated Cyanobacterium Leptothoe.</title>
        <authorList>
            <person name="Konstantinou D."/>
            <person name="Popin R.V."/>
            <person name="Fewer D.P."/>
            <person name="Sivonen K."/>
            <person name="Gkelis S."/>
        </authorList>
    </citation>
    <scope>NUCLEOTIDE SEQUENCE</scope>
    <source>
        <strain evidence="1">TAU-MAC 1115</strain>
    </source>
</reference>
<evidence type="ECO:0000313" key="1">
    <source>
        <dbReference type="EMBL" id="MBT9316214.1"/>
    </source>
</evidence>
<keyword evidence="2" id="KW-1185">Reference proteome</keyword>
<accession>A0A947DGZ6</accession>
<dbReference type="AlphaFoldDB" id="A0A947DGZ6"/>
<organism evidence="1 2">
    <name type="scientific">Leptothoe spongobia TAU-MAC 1115</name>
    <dbReference type="NCBI Taxonomy" id="1967444"/>
    <lineage>
        <taxon>Bacteria</taxon>
        <taxon>Bacillati</taxon>
        <taxon>Cyanobacteriota</taxon>
        <taxon>Cyanophyceae</taxon>
        <taxon>Nodosilineales</taxon>
        <taxon>Cymatolegaceae</taxon>
        <taxon>Leptothoe</taxon>
        <taxon>Leptothoe spongobia</taxon>
    </lineage>
</organism>
<evidence type="ECO:0000313" key="2">
    <source>
        <dbReference type="Proteomes" id="UP000717364"/>
    </source>
</evidence>
<proteinExistence type="predicted"/>
<sequence length="111" mass="13124">MDMYSKVLEELRQTNRTLEMVFARMEQIQTEQAALFNAIQNKAQESSRQLYPTSEAYYMLGFDNPESLRHAIRKGEFLSGTEIQKRGRRFVVDVQAYKARKTKEQSRRRVV</sequence>
<comment type="caution">
    <text evidence="1">The sequence shown here is derived from an EMBL/GenBank/DDBJ whole genome shotgun (WGS) entry which is preliminary data.</text>
</comment>
<dbReference type="Proteomes" id="UP000717364">
    <property type="component" value="Unassembled WGS sequence"/>
</dbReference>
<gene>
    <name evidence="1" type="ORF">IXB50_12355</name>
</gene>
<reference evidence="1" key="1">
    <citation type="submission" date="2020-11" db="EMBL/GenBank/DDBJ databases">
        <authorList>
            <person name="Konstantinou D."/>
            <person name="Gkelis S."/>
            <person name="Popin R."/>
            <person name="Fewer D."/>
            <person name="Sivonen K."/>
        </authorList>
    </citation>
    <scope>NUCLEOTIDE SEQUENCE</scope>
    <source>
        <strain evidence="1">TAU-MAC 1115</strain>
    </source>
</reference>